<name>A0ABW2BNZ4_9HYPH</name>
<evidence type="ECO:0000313" key="2">
    <source>
        <dbReference type="Proteomes" id="UP001596292"/>
    </source>
</evidence>
<dbReference type="EMBL" id="JBHSWN010000001">
    <property type="protein sequence ID" value="MFC6791930.1"/>
    <property type="molecule type" value="Genomic_DNA"/>
</dbReference>
<gene>
    <name evidence="1" type="ORF">ACFQE0_21450</name>
</gene>
<comment type="caution">
    <text evidence="1">The sequence shown here is derived from an EMBL/GenBank/DDBJ whole genome shotgun (WGS) entry which is preliminary data.</text>
</comment>
<organism evidence="1 2">
    <name type="scientific">Methylobacterium komagatae</name>
    <dbReference type="NCBI Taxonomy" id="374425"/>
    <lineage>
        <taxon>Bacteria</taxon>
        <taxon>Pseudomonadati</taxon>
        <taxon>Pseudomonadota</taxon>
        <taxon>Alphaproteobacteria</taxon>
        <taxon>Hyphomicrobiales</taxon>
        <taxon>Methylobacteriaceae</taxon>
        <taxon>Methylobacterium</taxon>
    </lineage>
</organism>
<proteinExistence type="predicted"/>
<reference evidence="2" key="1">
    <citation type="journal article" date="2019" name="Int. J. Syst. Evol. Microbiol.">
        <title>The Global Catalogue of Microorganisms (GCM) 10K type strain sequencing project: providing services to taxonomists for standard genome sequencing and annotation.</title>
        <authorList>
            <consortium name="The Broad Institute Genomics Platform"/>
            <consortium name="The Broad Institute Genome Sequencing Center for Infectious Disease"/>
            <person name="Wu L."/>
            <person name="Ma J."/>
        </authorList>
    </citation>
    <scope>NUCLEOTIDE SEQUENCE [LARGE SCALE GENOMIC DNA]</scope>
    <source>
        <strain evidence="2">CCUG 48316</strain>
    </source>
</reference>
<keyword evidence="2" id="KW-1185">Reference proteome</keyword>
<sequence>MSPKQPYGSFPTPYGVTVPVYLPDAANPDNPDHLLFGLDGTAVFAGIYDESERRRFVADANRLRGCPKFEDYGGHRVPKIALPIPRQPAYPRVAGMEADVPVEAWTTAVLDYSRWCDRADYLIDIIGNNQEQAATWENDVLTAEIAALGISGVMTAALEHLCETEIDCIEAAAMYALTEHYEWRQAGIAWLHPFRETWFRDWRSARPRYANFAQGLVSTFDLPRWITEGGRA</sequence>
<dbReference type="Proteomes" id="UP001596292">
    <property type="component" value="Unassembled WGS sequence"/>
</dbReference>
<dbReference type="RefSeq" id="WP_378973262.1">
    <property type="nucleotide sequence ID" value="NZ_JBHSWN010000001.1"/>
</dbReference>
<accession>A0ABW2BNZ4</accession>
<evidence type="ECO:0000313" key="1">
    <source>
        <dbReference type="EMBL" id="MFC6791930.1"/>
    </source>
</evidence>
<protein>
    <submittedName>
        <fullName evidence="1">Uncharacterized protein</fullName>
    </submittedName>
</protein>